<evidence type="ECO:0000256" key="5">
    <source>
        <dbReference type="ARBA" id="ARBA00023136"/>
    </source>
</evidence>
<keyword evidence="3 6" id="KW-0812">Transmembrane</keyword>
<evidence type="ECO:0000256" key="2">
    <source>
        <dbReference type="ARBA" id="ARBA00007362"/>
    </source>
</evidence>
<dbReference type="InterPro" id="IPR050638">
    <property type="entry name" value="AA-Vitamin_Transporters"/>
</dbReference>
<feature type="transmembrane region" description="Helical" evidence="6">
    <location>
        <begin position="95"/>
        <end position="114"/>
    </location>
</feature>
<evidence type="ECO:0000256" key="6">
    <source>
        <dbReference type="SAM" id="Phobius"/>
    </source>
</evidence>
<dbReference type="Proteomes" id="UP001548590">
    <property type="component" value="Unassembled WGS sequence"/>
</dbReference>
<proteinExistence type="inferred from homology"/>
<sequence>MNERRTLDAPASALMLVLCLIWALQQIVLKATAHEITPLLQIALRSGLSALLIACFMRRHGGLRLTPGVWRSGLLSGVLFAVEFLFVGAGLQLTSAAHMVVLLYTAPIFVALGLHRLIPAERLAPLQWGGIGLAFGGIVLSFFGPGPASAAPDATMLAGDVLGLLAGLAWAATTLMVRCSPLATVPASEALLYQLAAGFVLLLPASLLSGQAHFQPGPAGWLSLAFQSVIVSFASYLLWFRLLGRYLASSLGSFSFLTPLFGVLLGALWLGEALEPRFIAGSALVLAGVLTVSRHHRRPAS</sequence>
<gene>
    <name evidence="8" type="ORF">ABVT11_14235</name>
</gene>
<evidence type="ECO:0000256" key="1">
    <source>
        <dbReference type="ARBA" id="ARBA00004141"/>
    </source>
</evidence>
<comment type="caution">
    <text evidence="8">The sequence shown here is derived from an EMBL/GenBank/DDBJ whole genome shotgun (WGS) entry which is preliminary data.</text>
</comment>
<evidence type="ECO:0000313" key="8">
    <source>
        <dbReference type="EMBL" id="MET1490993.1"/>
    </source>
</evidence>
<keyword evidence="9" id="KW-1185">Reference proteome</keyword>
<evidence type="ECO:0000259" key="7">
    <source>
        <dbReference type="Pfam" id="PF00892"/>
    </source>
</evidence>
<protein>
    <submittedName>
        <fullName evidence="8">DMT family transporter</fullName>
    </submittedName>
</protein>
<dbReference type="SUPFAM" id="SSF103481">
    <property type="entry name" value="Multidrug resistance efflux transporter EmrE"/>
    <property type="match status" value="2"/>
</dbReference>
<dbReference type="PANTHER" id="PTHR32322:SF2">
    <property type="entry name" value="EAMA DOMAIN-CONTAINING PROTEIN"/>
    <property type="match status" value="1"/>
</dbReference>
<evidence type="ECO:0000313" key="9">
    <source>
        <dbReference type="Proteomes" id="UP001548590"/>
    </source>
</evidence>
<evidence type="ECO:0000256" key="3">
    <source>
        <dbReference type="ARBA" id="ARBA00022692"/>
    </source>
</evidence>
<feature type="transmembrane region" description="Helical" evidence="6">
    <location>
        <begin position="126"/>
        <end position="144"/>
    </location>
</feature>
<accession>A0ABV2CSU9</accession>
<feature type="transmembrane region" description="Helical" evidence="6">
    <location>
        <begin position="251"/>
        <end position="270"/>
    </location>
</feature>
<comment type="subcellular location">
    <subcellularLocation>
        <location evidence="1">Membrane</location>
        <topology evidence="1">Multi-pass membrane protein</topology>
    </subcellularLocation>
</comment>
<dbReference type="Pfam" id="PF00892">
    <property type="entry name" value="EamA"/>
    <property type="match status" value="2"/>
</dbReference>
<dbReference type="EMBL" id="JBEWLZ010000008">
    <property type="protein sequence ID" value="MET1490993.1"/>
    <property type="molecule type" value="Genomic_DNA"/>
</dbReference>
<dbReference type="InterPro" id="IPR000620">
    <property type="entry name" value="EamA_dom"/>
</dbReference>
<name>A0ABV2CSU9_9RHOO</name>
<evidence type="ECO:0000256" key="4">
    <source>
        <dbReference type="ARBA" id="ARBA00022989"/>
    </source>
</evidence>
<comment type="similarity">
    <text evidence="2">Belongs to the EamA transporter family.</text>
</comment>
<feature type="transmembrane region" description="Helical" evidence="6">
    <location>
        <begin position="276"/>
        <end position="293"/>
    </location>
</feature>
<reference evidence="8 9" key="1">
    <citation type="submission" date="2024-07" db="EMBL/GenBank/DDBJ databases">
        <title>Uliginosibacterium paludis KCTC:42655.</title>
        <authorList>
            <person name="Kim M.K."/>
        </authorList>
    </citation>
    <scope>NUCLEOTIDE SEQUENCE [LARGE SCALE GENOMIC DNA]</scope>
    <source>
        <strain evidence="8 9">KCTC 42655</strain>
    </source>
</reference>
<keyword evidence="4 6" id="KW-1133">Transmembrane helix</keyword>
<feature type="domain" description="EamA" evidence="7">
    <location>
        <begin position="13"/>
        <end position="142"/>
    </location>
</feature>
<feature type="domain" description="EamA" evidence="7">
    <location>
        <begin position="158"/>
        <end position="293"/>
    </location>
</feature>
<feature type="transmembrane region" description="Helical" evidence="6">
    <location>
        <begin position="69"/>
        <end position="89"/>
    </location>
</feature>
<feature type="transmembrane region" description="Helical" evidence="6">
    <location>
        <begin position="39"/>
        <end position="57"/>
    </location>
</feature>
<organism evidence="8 9">
    <name type="scientific">Uliginosibacterium paludis</name>
    <dbReference type="NCBI Taxonomy" id="1615952"/>
    <lineage>
        <taxon>Bacteria</taxon>
        <taxon>Pseudomonadati</taxon>
        <taxon>Pseudomonadota</taxon>
        <taxon>Betaproteobacteria</taxon>
        <taxon>Rhodocyclales</taxon>
        <taxon>Zoogloeaceae</taxon>
        <taxon>Uliginosibacterium</taxon>
    </lineage>
</organism>
<feature type="transmembrane region" description="Helical" evidence="6">
    <location>
        <begin position="156"/>
        <end position="178"/>
    </location>
</feature>
<dbReference type="PANTHER" id="PTHR32322">
    <property type="entry name" value="INNER MEMBRANE TRANSPORTER"/>
    <property type="match status" value="1"/>
</dbReference>
<keyword evidence="5 6" id="KW-0472">Membrane</keyword>
<feature type="transmembrane region" description="Helical" evidence="6">
    <location>
        <begin position="190"/>
        <end position="208"/>
    </location>
</feature>
<dbReference type="InterPro" id="IPR037185">
    <property type="entry name" value="EmrE-like"/>
</dbReference>
<dbReference type="RefSeq" id="WP_345930110.1">
    <property type="nucleotide sequence ID" value="NZ_JBDIVF010000014.1"/>
</dbReference>
<feature type="transmembrane region" description="Helical" evidence="6">
    <location>
        <begin position="220"/>
        <end position="239"/>
    </location>
</feature>